<gene>
    <name evidence="2" type="ORF">FHETE_4397</name>
</gene>
<organism evidence="2 3">
    <name type="scientific">Fusarium heterosporum</name>
    <dbReference type="NCBI Taxonomy" id="42747"/>
    <lineage>
        <taxon>Eukaryota</taxon>
        <taxon>Fungi</taxon>
        <taxon>Dikarya</taxon>
        <taxon>Ascomycota</taxon>
        <taxon>Pezizomycotina</taxon>
        <taxon>Sordariomycetes</taxon>
        <taxon>Hypocreomycetidae</taxon>
        <taxon>Hypocreales</taxon>
        <taxon>Nectriaceae</taxon>
        <taxon>Fusarium</taxon>
        <taxon>Fusarium heterosporum species complex</taxon>
    </lineage>
</organism>
<comment type="caution">
    <text evidence="2">The sequence shown here is derived from an EMBL/GenBank/DDBJ whole genome shotgun (WGS) entry which is preliminary data.</text>
</comment>
<keyword evidence="3" id="KW-1185">Reference proteome</keyword>
<feature type="transmembrane region" description="Helical" evidence="1">
    <location>
        <begin position="82"/>
        <end position="107"/>
    </location>
</feature>
<dbReference type="AlphaFoldDB" id="A0A8H5WTK5"/>
<dbReference type="Proteomes" id="UP000567885">
    <property type="component" value="Unassembled WGS sequence"/>
</dbReference>
<dbReference type="OrthoDB" id="4927953at2759"/>
<protein>
    <submittedName>
        <fullName evidence="2">Uncharacterized protein</fullName>
    </submittedName>
</protein>
<accession>A0A8H5WTK5</accession>
<keyword evidence="1" id="KW-0812">Transmembrane</keyword>
<evidence type="ECO:0000313" key="3">
    <source>
        <dbReference type="Proteomes" id="UP000567885"/>
    </source>
</evidence>
<sequence length="136" mass="15405">MTVKLSSPFIEALALMPRGAEVNDNVLNSSSPSPRTTLKIVAAMWACGWLVFGLISIISLNGRGRAGRWVPEWYLDYNSTKWAKLAVIGWWVCVMLFWPIIWVIVLFGATGRIIKKRIAEWKEARKERREMAAVAV</sequence>
<evidence type="ECO:0000256" key="1">
    <source>
        <dbReference type="SAM" id="Phobius"/>
    </source>
</evidence>
<keyword evidence="1" id="KW-0472">Membrane</keyword>
<reference evidence="2 3" key="1">
    <citation type="submission" date="2020-05" db="EMBL/GenBank/DDBJ databases">
        <title>Identification and distribution of gene clusters putatively required for synthesis of sphingolipid metabolism inhibitors in phylogenetically diverse species of the filamentous fungus Fusarium.</title>
        <authorList>
            <person name="Kim H.-S."/>
            <person name="Busman M."/>
            <person name="Brown D.W."/>
            <person name="Divon H."/>
            <person name="Uhlig S."/>
            <person name="Proctor R.H."/>
        </authorList>
    </citation>
    <scope>NUCLEOTIDE SEQUENCE [LARGE SCALE GENOMIC DNA]</scope>
    <source>
        <strain evidence="2 3">NRRL 20693</strain>
    </source>
</reference>
<name>A0A8H5WTK5_FUSHE</name>
<feature type="transmembrane region" description="Helical" evidence="1">
    <location>
        <begin position="40"/>
        <end position="62"/>
    </location>
</feature>
<dbReference type="EMBL" id="JAAGWQ010000075">
    <property type="protein sequence ID" value="KAF5670490.1"/>
    <property type="molecule type" value="Genomic_DNA"/>
</dbReference>
<keyword evidence="1" id="KW-1133">Transmembrane helix</keyword>
<evidence type="ECO:0000313" key="2">
    <source>
        <dbReference type="EMBL" id="KAF5670490.1"/>
    </source>
</evidence>
<proteinExistence type="predicted"/>